<accession>A0A2J7ZA74</accession>
<keyword evidence="2" id="KW-0560">Oxidoreductase</keyword>
<protein>
    <recommendedName>
        <fullName evidence="3">Enoyl reductase (ER) domain-containing protein</fullName>
    </recommendedName>
</protein>
<dbReference type="InterPro" id="IPR036291">
    <property type="entry name" value="NAD(P)-bd_dom_sf"/>
</dbReference>
<evidence type="ECO:0000256" key="1">
    <source>
        <dbReference type="ARBA" id="ARBA00022857"/>
    </source>
</evidence>
<dbReference type="SUPFAM" id="SSF50129">
    <property type="entry name" value="GroES-like"/>
    <property type="match status" value="1"/>
</dbReference>
<dbReference type="Gene3D" id="3.90.180.10">
    <property type="entry name" value="Medium-chain alcohol dehydrogenases, catalytic domain"/>
    <property type="match status" value="1"/>
</dbReference>
<feature type="domain" description="Enoyl reductase (ER)" evidence="3">
    <location>
        <begin position="12"/>
        <end position="329"/>
    </location>
</feature>
<dbReference type="SUPFAM" id="SSF51735">
    <property type="entry name" value="NAD(P)-binding Rossmann-fold domains"/>
    <property type="match status" value="1"/>
</dbReference>
<evidence type="ECO:0000259" key="3">
    <source>
        <dbReference type="SMART" id="SM00829"/>
    </source>
</evidence>
<dbReference type="InterPro" id="IPR020843">
    <property type="entry name" value="ER"/>
</dbReference>
<dbReference type="Gene3D" id="3.40.50.720">
    <property type="entry name" value="NAD(P)-binding Rossmann-like Domain"/>
    <property type="match status" value="1"/>
</dbReference>
<keyword evidence="1" id="KW-0521">NADP</keyword>
<evidence type="ECO:0000256" key="2">
    <source>
        <dbReference type="ARBA" id="ARBA00023002"/>
    </source>
</evidence>
<dbReference type="AlphaFoldDB" id="A0A2J7ZA74"/>
<dbReference type="GO" id="GO:0070402">
    <property type="term" value="F:NADPH binding"/>
    <property type="evidence" value="ECO:0007669"/>
    <property type="project" value="TreeGrafter"/>
</dbReference>
<dbReference type="InterPro" id="IPR011032">
    <property type="entry name" value="GroES-like_sf"/>
</dbReference>
<dbReference type="PANTHER" id="PTHR48106">
    <property type="entry name" value="QUINONE OXIDOREDUCTASE PIG3-RELATED"/>
    <property type="match status" value="1"/>
</dbReference>
<dbReference type="InterPro" id="IPR013149">
    <property type="entry name" value="ADH-like_C"/>
</dbReference>
<name>A0A2J7ZA74_STRMQ</name>
<evidence type="ECO:0000313" key="4">
    <source>
        <dbReference type="EMBL" id="PNG97177.1"/>
    </source>
</evidence>
<dbReference type="PANTHER" id="PTHR48106:SF2">
    <property type="entry name" value="ZN2+-BINDING DEHYDROGENASE"/>
    <property type="match status" value="1"/>
</dbReference>
<dbReference type="Pfam" id="PF00107">
    <property type="entry name" value="ADH_zinc_N"/>
    <property type="match status" value="1"/>
</dbReference>
<dbReference type="Pfam" id="PF08240">
    <property type="entry name" value="ADH_N"/>
    <property type="match status" value="1"/>
</dbReference>
<organism evidence="4 5">
    <name type="scientific">Streptomyces malaysiensis</name>
    <dbReference type="NCBI Taxonomy" id="92644"/>
    <lineage>
        <taxon>Bacteria</taxon>
        <taxon>Bacillati</taxon>
        <taxon>Actinomycetota</taxon>
        <taxon>Actinomycetes</taxon>
        <taxon>Kitasatosporales</taxon>
        <taxon>Streptomycetaceae</taxon>
        <taxon>Streptomyces</taxon>
        <taxon>Streptomyces violaceusniger group</taxon>
    </lineage>
</organism>
<dbReference type="Proteomes" id="UP000236520">
    <property type="component" value="Unassembled WGS sequence"/>
</dbReference>
<dbReference type="InterPro" id="IPR013154">
    <property type="entry name" value="ADH-like_N"/>
</dbReference>
<keyword evidence="5" id="KW-1185">Reference proteome</keyword>
<comment type="caution">
    <text evidence="4">The sequence shown here is derived from an EMBL/GenBank/DDBJ whole genome shotgun (WGS) entry which is preliminary data.</text>
</comment>
<reference evidence="4 5" key="1">
    <citation type="submission" date="2015-09" db="EMBL/GenBank/DDBJ databases">
        <title>Genome sequence, genome mining and natural product profiling of a biocontrol bacterium Streptomyces malaysiensis F913.</title>
        <authorList>
            <person name="Xu Y."/>
            <person name="Wei J."/>
            <person name="Xie J."/>
            <person name="Li T."/>
            <person name="Zhou Z."/>
        </authorList>
    </citation>
    <scope>NUCLEOTIDE SEQUENCE [LARGE SCALE GENOMIC DNA]</scope>
    <source>
        <strain evidence="4 5">F913</strain>
    </source>
</reference>
<evidence type="ECO:0000313" key="5">
    <source>
        <dbReference type="Proteomes" id="UP000236520"/>
    </source>
</evidence>
<dbReference type="EMBL" id="LJIW01000001">
    <property type="protein sequence ID" value="PNG97177.1"/>
    <property type="molecule type" value="Genomic_DNA"/>
</dbReference>
<dbReference type="RefSeq" id="WP_102934561.1">
    <property type="nucleotide sequence ID" value="NZ_JBHWFD010000003.1"/>
</dbReference>
<dbReference type="SMART" id="SM00829">
    <property type="entry name" value="PKS_ER"/>
    <property type="match status" value="1"/>
</dbReference>
<proteinExistence type="predicted"/>
<gene>
    <name evidence="4" type="ORF">SMF913_13202</name>
</gene>
<sequence>MNRRVVHTRGGSPADVLTVIEEPDPATPEHGQVLIRASVFTVHPGDLQTIEAYPGNAAQPVPAGTEVTGVVEAIGPGTRVAPGVEVGGRVTVFPQPGAWAQWIVADADLVAAVPEELSDEVAAQMLANPLTAVMLRREAQEHLAFGYDGCLVQTAAGSSVGRLVTGVSQFHNFPLVNVVRSDRGAAELRKRFPDVPVVSTEHPGWADEVRKAAGGRPVSVALDPIGGKLAESLLDLLSPGGKLVSYGLIAKEPISVHASTLLSKSLTMRGKNVGQWPSEASTERRQSDVATAKQIALELRDQFDVAATYGLAELADAVEHAVRPGKVGLVLVRPW</sequence>
<dbReference type="GO" id="GO:0016651">
    <property type="term" value="F:oxidoreductase activity, acting on NAD(P)H"/>
    <property type="evidence" value="ECO:0007669"/>
    <property type="project" value="TreeGrafter"/>
</dbReference>